<comment type="subcellular location">
    <subcellularLocation>
        <location evidence="1">Membrane</location>
        <topology evidence="1">Multi-pass membrane protein</topology>
    </subcellularLocation>
</comment>
<dbReference type="InterPro" id="IPR036259">
    <property type="entry name" value="MFS_trans_sf"/>
</dbReference>
<keyword evidence="4 6" id="KW-0472">Membrane</keyword>
<evidence type="ECO:0000256" key="5">
    <source>
        <dbReference type="SAM" id="MobiDB-lite"/>
    </source>
</evidence>
<gene>
    <name evidence="8" type="primary">LOC118478679</name>
</gene>
<proteinExistence type="predicted"/>
<evidence type="ECO:0000256" key="3">
    <source>
        <dbReference type="ARBA" id="ARBA00022989"/>
    </source>
</evidence>
<organism evidence="7 8">
    <name type="scientific">Aplysia californica</name>
    <name type="common">California sea hare</name>
    <dbReference type="NCBI Taxonomy" id="6500"/>
    <lineage>
        <taxon>Eukaryota</taxon>
        <taxon>Metazoa</taxon>
        <taxon>Spiralia</taxon>
        <taxon>Lophotrochozoa</taxon>
        <taxon>Mollusca</taxon>
        <taxon>Gastropoda</taxon>
        <taxon>Heterobranchia</taxon>
        <taxon>Euthyneura</taxon>
        <taxon>Tectipleura</taxon>
        <taxon>Aplysiida</taxon>
        <taxon>Aplysioidea</taxon>
        <taxon>Aplysiidae</taxon>
        <taxon>Aplysia</taxon>
    </lineage>
</organism>
<dbReference type="PANTHER" id="PTHR24064">
    <property type="entry name" value="SOLUTE CARRIER FAMILY 22 MEMBER"/>
    <property type="match status" value="1"/>
</dbReference>
<evidence type="ECO:0000256" key="2">
    <source>
        <dbReference type="ARBA" id="ARBA00022692"/>
    </source>
</evidence>
<dbReference type="SUPFAM" id="SSF103473">
    <property type="entry name" value="MFS general substrate transporter"/>
    <property type="match status" value="1"/>
</dbReference>
<dbReference type="GeneID" id="118478679"/>
<evidence type="ECO:0000313" key="7">
    <source>
        <dbReference type="Proteomes" id="UP000694888"/>
    </source>
</evidence>
<name>A0ABM1W1V2_APLCA</name>
<feature type="transmembrane region" description="Helical" evidence="6">
    <location>
        <begin position="79"/>
        <end position="98"/>
    </location>
</feature>
<evidence type="ECO:0000313" key="8">
    <source>
        <dbReference type="RefSeq" id="XP_035828645.1"/>
    </source>
</evidence>
<sequence length="228" mass="23874">MCGNIIAPEIPHKGTAVTVLCVMCKSVIAGASSIFQVVSSEIYPTVIRSLGYGAANTASKLGAVLAPIVIDMGPGRVTASYAIMSGLCFLCILAILSLRETRGTEMEDTLQEPPASAETAPTITAAPAEAAQSILSSFSLPHTTCNSSESSSSSYERGSDIVLMERRAQKYNGSKIHSEKFDCEASVSGEISEFASTSVDQDDDSADGTAADGEISPLIQHRPIKYVS</sequence>
<keyword evidence="7" id="KW-1185">Reference proteome</keyword>
<evidence type="ECO:0000256" key="6">
    <source>
        <dbReference type="SAM" id="Phobius"/>
    </source>
</evidence>
<evidence type="ECO:0000256" key="4">
    <source>
        <dbReference type="ARBA" id="ARBA00023136"/>
    </source>
</evidence>
<protein>
    <submittedName>
        <fullName evidence="8">Solute carrier family 22 member 13-like</fullName>
    </submittedName>
</protein>
<dbReference type="Proteomes" id="UP000694888">
    <property type="component" value="Unplaced"/>
</dbReference>
<dbReference type="RefSeq" id="XP_035828645.1">
    <property type="nucleotide sequence ID" value="XM_035972752.1"/>
</dbReference>
<dbReference type="Gene3D" id="1.20.1250.20">
    <property type="entry name" value="MFS general substrate transporter like domains"/>
    <property type="match status" value="1"/>
</dbReference>
<evidence type="ECO:0000256" key="1">
    <source>
        <dbReference type="ARBA" id="ARBA00004141"/>
    </source>
</evidence>
<keyword evidence="3 6" id="KW-1133">Transmembrane helix</keyword>
<feature type="region of interest" description="Disordered" evidence="5">
    <location>
        <begin position="194"/>
        <end position="217"/>
    </location>
</feature>
<keyword evidence="2 6" id="KW-0812">Transmembrane</keyword>
<accession>A0ABM1W1V2</accession>
<reference evidence="8" key="1">
    <citation type="submission" date="2025-08" db="UniProtKB">
        <authorList>
            <consortium name="RefSeq"/>
        </authorList>
    </citation>
    <scope>IDENTIFICATION</scope>
</reference>